<dbReference type="EMBL" id="UGEB01000001">
    <property type="protein sequence ID" value="STK41480.1"/>
    <property type="molecule type" value="Genomic_DNA"/>
</dbReference>
<evidence type="ECO:0000313" key="1">
    <source>
        <dbReference type="EMBL" id="STK41480.1"/>
    </source>
</evidence>
<proteinExistence type="predicted"/>
<name>A0A2X3K112_ECOLX</name>
<organism evidence="1 2">
    <name type="scientific">Escherichia coli</name>
    <dbReference type="NCBI Taxonomy" id="562"/>
    <lineage>
        <taxon>Bacteria</taxon>
        <taxon>Pseudomonadati</taxon>
        <taxon>Pseudomonadota</taxon>
        <taxon>Gammaproteobacteria</taxon>
        <taxon>Enterobacterales</taxon>
        <taxon>Enterobacteriaceae</taxon>
        <taxon>Escherichia</taxon>
    </lineage>
</organism>
<dbReference type="RefSeq" id="WP_000090673.1">
    <property type="nucleotide sequence ID" value="NZ_JBGMPV010000178.1"/>
</dbReference>
<protein>
    <submittedName>
        <fullName evidence="1">Phage tail fiber protein</fullName>
    </submittedName>
</protein>
<gene>
    <name evidence="1" type="ORF">NCTC8179_00022</name>
</gene>
<sequence>MARGGRYEKAGHAITGLRIIGEVDGDDEAIFRPIQKYINGTWYNVAQV</sequence>
<reference evidence="1 2" key="1">
    <citation type="submission" date="2018-06" db="EMBL/GenBank/DDBJ databases">
        <authorList>
            <consortium name="Pathogen Informatics"/>
            <person name="Doyle S."/>
        </authorList>
    </citation>
    <scope>NUCLEOTIDE SEQUENCE [LARGE SCALE GENOMIC DNA]</scope>
    <source>
        <strain evidence="1 2">NCTC8179</strain>
    </source>
</reference>
<accession>A0A2X3K112</accession>
<evidence type="ECO:0000313" key="2">
    <source>
        <dbReference type="Proteomes" id="UP000255543"/>
    </source>
</evidence>
<dbReference type="Proteomes" id="UP000255543">
    <property type="component" value="Unassembled WGS sequence"/>
</dbReference>
<dbReference type="AlphaFoldDB" id="A0A2X3K112"/>